<feature type="compositionally biased region" description="Basic and acidic residues" evidence="1">
    <location>
        <begin position="316"/>
        <end position="325"/>
    </location>
</feature>
<name>A0A948TM44_9BACT</name>
<dbReference type="PROSITE" id="PS51257">
    <property type="entry name" value="PROKAR_LIPOPROTEIN"/>
    <property type="match status" value="1"/>
</dbReference>
<feature type="compositionally biased region" description="Basic and acidic residues" evidence="1">
    <location>
        <begin position="293"/>
        <end position="303"/>
    </location>
</feature>
<feature type="signal peptide" evidence="2">
    <location>
        <begin position="1"/>
        <end position="17"/>
    </location>
</feature>
<proteinExistence type="predicted"/>
<gene>
    <name evidence="3" type="ORF">H9928_04550</name>
</gene>
<organism evidence="3 4">
    <name type="scientific">Candidatus Phocaeicola excrementipullorum</name>
    <dbReference type="NCBI Taxonomy" id="2838731"/>
    <lineage>
        <taxon>Bacteria</taxon>
        <taxon>Pseudomonadati</taxon>
        <taxon>Bacteroidota</taxon>
        <taxon>Bacteroidia</taxon>
        <taxon>Bacteroidales</taxon>
        <taxon>Bacteroidaceae</taxon>
        <taxon>Phocaeicola</taxon>
    </lineage>
</organism>
<reference evidence="3" key="2">
    <citation type="submission" date="2021-04" db="EMBL/GenBank/DDBJ databases">
        <authorList>
            <person name="Gilroy R."/>
        </authorList>
    </citation>
    <scope>NUCLEOTIDE SEQUENCE</scope>
    <source>
        <strain evidence="3">8470</strain>
    </source>
</reference>
<evidence type="ECO:0008006" key="5">
    <source>
        <dbReference type="Google" id="ProtNLM"/>
    </source>
</evidence>
<comment type="caution">
    <text evidence="3">The sequence shown here is derived from an EMBL/GenBank/DDBJ whole genome shotgun (WGS) entry which is preliminary data.</text>
</comment>
<evidence type="ECO:0000256" key="1">
    <source>
        <dbReference type="SAM" id="MobiDB-lite"/>
    </source>
</evidence>
<dbReference type="EMBL" id="JAHLFJ010000044">
    <property type="protein sequence ID" value="MBU3855817.1"/>
    <property type="molecule type" value="Genomic_DNA"/>
</dbReference>
<keyword evidence="2" id="KW-0732">Signal</keyword>
<accession>A0A948TM44</accession>
<evidence type="ECO:0000313" key="4">
    <source>
        <dbReference type="Proteomes" id="UP000784286"/>
    </source>
</evidence>
<dbReference type="Proteomes" id="UP000784286">
    <property type="component" value="Unassembled WGS sequence"/>
</dbReference>
<evidence type="ECO:0000256" key="2">
    <source>
        <dbReference type="SAM" id="SignalP"/>
    </source>
</evidence>
<evidence type="ECO:0000313" key="3">
    <source>
        <dbReference type="EMBL" id="MBU3855817.1"/>
    </source>
</evidence>
<reference evidence="3" key="1">
    <citation type="journal article" date="2021" name="PeerJ">
        <title>Extensive microbial diversity within the chicken gut microbiome revealed by metagenomics and culture.</title>
        <authorList>
            <person name="Gilroy R."/>
            <person name="Ravi A."/>
            <person name="Getino M."/>
            <person name="Pursley I."/>
            <person name="Horton D.L."/>
            <person name="Alikhan N.F."/>
            <person name="Baker D."/>
            <person name="Gharbi K."/>
            <person name="Hall N."/>
            <person name="Watson M."/>
            <person name="Adriaenssens E.M."/>
            <person name="Foster-Nyarko E."/>
            <person name="Jarju S."/>
            <person name="Secka A."/>
            <person name="Antonio M."/>
            <person name="Oren A."/>
            <person name="Chaudhuri R.R."/>
            <person name="La Ragione R."/>
            <person name="Hildebrand F."/>
            <person name="Pallen M.J."/>
        </authorList>
    </citation>
    <scope>NUCLEOTIDE SEQUENCE</scope>
    <source>
        <strain evidence="3">8470</strain>
    </source>
</reference>
<protein>
    <recommendedName>
        <fullName evidence="5">Lipoprotein</fullName>
    </recommendedName>
</protein>
<dbReference type="AlphaFoldDB" id="A0A948TM44"/>
<feature type="chain" id="PRO_5037315452" description="Lipoprotein" evidence="2">
    <location>
        <begin position="18"/>
        <end position="325"/>
    </location>
</feature>
<feature type="region of interest" description="Disordered" evidence="1">
    <location>
        <begin position="293"/>
        <end position="325"/>
    </location>
</feature>
<sequence>MKLNKFFFGLLTIPALALTACSDYEDVDTFSPEADADATGAFFSKSTSSNTLVPGKTSFEVVLNRAVSGSAASIPVTVTKNDKDFFSLSAASFSFDAESQTSAPITVSFDETACTFQKPDTLSLQVLGGEKDHTYADGYASTTIFMVVDYQWVDSLQAMLTNTYVSDEAALTTVQIAKNFDTEAEPATQKQTLLQVPGLAGDANVQFVVDAGHANPAEIGTYFTENGIALKVRTELETGMTLPLSDEAKTKLPIFMDVTNLTASDASASKATYTITYDLYGKDEKTGKTYKVEKDSETVEEGKSSYTATFTTEFPTEEKEPQTAE</sequence>